<dbReference type="OrthoDB" id="281452at2"/>
<accession>A0A5C1AIN1</accession>
<dbReference type="Proteomes" id="UP000324974">
    <property type="component" value="Chromosome"/>
</dbReference>
<dbReference type="KEGG" id="lrs:PX52LOC_04532"/>
<proteinExistence type="predicted"/>
<keyword evidence="1" id="KW-0732">Signal</keyword>
<evidence type="ECO:0000313" key="3">
    <source>
        <dbReference type="Proteomes" id="UP000324974"/>
    </source>
</evidence>
<organism evidence="2 3">
    <name type="scientific">Limnoglobus roseus</name>
    <dbReference type="NCBI Taxonomy" id="2598579"/>
    <lineage>
        <taxon>Bacteria</taxon>
        <taxon>Pseudomonadati</taxon>
        <taxon>Planctomycetota</taxon>
        <taxon>Planctomycetia</taxon>
        <taxon>Gemmatales</taxon>
        <taxon>Gemmataceae</taxon>
        <taxon>Limnoglobus</taxon>
    </lineage>
</organism>
<keyword evidence="3" id="KW-1185">Reference proteome</keyword>
<feature type="chain" id="PRO_5022918576" evidence="1">
    <location>
        <begin position="20"/>
        <end position="203"/>
    </location>
</feature>
<evidence type="ECO:0000256" key="1">
    <source>
        <dbReference type="SAM" id="SignalP"/>
    </source>
</evidence>
<sequence length="203" mass="22019">MRVVIVVGLLFAAVTHVAAAPVPKTATKVTYYPTTAGAKWVYQQEKREWEEVITKAEQRKGETLLTVSVTEGGGSYDDTYTISDEGVTKLTTSNFQLSRLLIKSPAKKGDAWAVETPVQKGILPEGGMATVGEAEDVEVPAGKYHAVPVRIVVTKTNGQVLATPGRTYTHWYAPDVGLVKFHCQDGGTDLDRVLKSFTPAVRK</sequence>
<dbReference type="Gene3D" id="2.40.360.20">
    <property type="match status" value="1"/>
</dbReference>
<dbReference type="EMBL" id="CP042425">
    <property type="protein sequence ID" value="QEL17542.1"/>
    <property type="molecule type" value="Genomic_DNA"/>
</dbReference>
<dbReference type="RefSeq" id="WP_149112135.1">
    <property type="nucleotide sequence ID" value="NZ_CP042425.1"/>
</dbReference>
<gene>
    <name evidence="2" type="ORF">PX52LOC_04532</name>
</gene>
<reference evidence="3" key="1">
    <citation type="submission" date="2019-08" db="EMBL/GenBank/DDBJ databases">
        <title>Limnoglobus roseus gen. nov., sp. nov., a novel freshwater planctomycete with a giant genome from the family Gemmataceae.</title>
        <authorList>
            <person name="Kulichevskaya I.S."/>
            <person name="Naumoff D.G."/>
            <person name="Miroshnikov K."/>
            <person name="Ivanova A."/>
            <person name="Philippov D.A."/>
            <person name="Hakobyan A."/>
            <person name="Rijpstra I.C."/>
            <person name="Sinninghe Damste J.S."/>
            <person name="Liesack W."/>
            <person name="Dedysh S.N."/>
        </authorList>
    </citation>
    <scope>NUCLEOTIDE SEQUENCE [LARGE SCALE GENOMIC DNA]</scope>
    <source>
        <strain evidence="3">PX52</strain>
    </source>
</reference>
<protein>
    <submittedName>
        <fullName evidence="2">Uncharacterized protein</fullName>
    </submittedName>
</protein>
<name>A0A5C1AIN1_9BACT</name>
<dbReference type="AlphaFoldDB" id="A0A5C1AIN1"/>
<evidence type="ECO:0000313" key="2">
    <source>
        <dbReference type="EMBL" id="QEL17542.1"/>
    </source>
</evidence>
<feature type="signal peptide" evidence="1">
    <location>
        <begin position="1"/>
        <end position="19"/>
    </location>
</feature>